<feature type="compositionally biased region" description="Basic and acidic residues" evidence="2">
    <location>
        <begin position="33"/>
        <end position="51"/>
    </location>
</feature>
<dbReference type="EMBL" id="CAMPGE010027698">
    <property type="protein sequence ID" value="CAI2385309.1"/>
    <property type="molecule type" value="Genomic_DNA"/>
</dbReference>
<comment type="caution">
    <text evidence="3">The sequence shown here is derived from an EMBL/GenBank/DDBJ whole genome shotgun (WGS) entry which is preliminary data.</text>
</comment>
<feature type="compositionally biased region" description="Basic and acidic residues" evidence="2">
    <location>
        <begin position="619"/>
        <end position="668"/>
    </location>
</feature>
<name>A0AAD2D8I5_EUPCR</name>
<feature type="region of interest" description="Disordered" evidence="2">
    <location>
        <begin position="548"/>
        <end position="579"/>
    </location>
</feature>
<evidence type="ECO:0000256" key="2">
    <source>
        <dbReference type="SAM" id="MobiDB-lite"/>
    </source>
</evidence>
<dbReference type="AlphaFoldDB" id="A0AAD2D8I5"/>
<feature type="compositionally biased region" description="Polar residues" evidence="2">
    <location>
        <begin position="10"/>
        <end position="32"/>
    </location>
</feature>
<organism evidence="3 4">
    <name type="scientific">Euplotes crassus</name>
    <dbReference type="NCBI Taxonomy" id="5936"/>
    <lineage>
        <taxon>Eukaryota</taxon>
        <taxon>Sar</taxon>
        <taxon>Alveolata</taxon>
        <taxon>Ciliophora</taxon>
        <taxon>Intramacronucleata</taxon>
        <taxon>Spirotrichea</taxon>
        <taxon>Hypotrichia</taxon>
        <taxon>Euplotida</taxon>
        <taxon>Euplotidae</taxon>
        <taxon>Moneuplotes</taxon>
    </lineage>
</organism>
<evidence type="ECO:0000313" key="4">
    <source>
        <dbReference type="Proteomes" id="UP001295684"/>
    </source>
</evidence>
<evidence type="ECO:0000256" key="1">
    <source>
        <dbReference type="SAM" id="Coils"/>
    </source>
</evidence>
<keyword evidence="4" id="KW-1185">Reference proteome</keyword>
<proteinExistence type="predicted"/>
<feature type="coiled-coil region" evidence="1">
    <location>
        <begin position="278"/>
        <end position="365"/>
    </location>
</feature>
<sequence length="668" mass="76551">MSRKGKPSSVAKQIQRQNEQLLRSASKSTLKSRVSDANRSVLDHVPNHFETDNSGSLNHQSSRDRITEPSMHTNFTRLNTEGQALDDTCASSINSRNKAAWLRKMLHSRADYEKAKARLGIDVGDDFVPNYNPSQSVRNTRLSLNTLALLNPTTKNTSPLKRSRSRSDQREISKISNGISIIKEEDDSFSKEPKKIPTRSIKGLVEKYVQRELAASAKYGAGDISDVHLRRLVEESLGKQELLQYQIKDLFKIVEGEVPTLSNISDLIESAVNRKVDRMNIEEKVERMENQIKALVGHYKADHDHTTEQILNIQDNIEALKDDMTGRISSLEYDIAKYENKKDAIQGINMRLHNIEAELDQFKIRTDTNINEVHRRVDSKIFVKNRDGPRSSHLPYNLTEGDIAHKADSSEVRDLSDNLFNTQKEFFTGIQALRKQVDCISRDLYEHKRDFSPLSRIDEKTKTKSLKKSRKTKNIEIEEQNIRDFSPIIERQKEREKIADERLNRSMTVRYQSILNEYKGSALARQGHGFIHGRDPRAESIPPLGIVTERTRPRSSDPRSSTVVPLCGKHRHSDYPLHDPRNQLYETILEEPNRRTVLRNRSLSHLRGSSPSGASFTDLESRATNKKRVDNLFEPAKNKQDEKKKTQSKGKFQEHNRRSSDLSFGDKD</sequence>
<feature type="compositionally biased region" description="Polar residues" evidence="2">
    <location>
        <begin position="605"/>
        <end position="615"/>
    </location>
</feature>
<gene>
    <name evidence="3" type="ORF">ECRASSUSDP1_LOCUS26865</name>
</gene>
<accession>A0AAD2D8I5</accession>
<dbReference type="Proteomes" id="UP001295684">
    <property type="component" value="Unassembled WGS sequence"/>
</dbReference>
<feature type="region of interest" description="Disordered" evidence="2">
    <location>
        <begin position="601"/>
        <end position="668"/>
    </location>
</feature>
<feature type="region of interest" description="Disordered" evidence="2">
    <location>
        <begin position="1"/>
        <end position="70"/>
    </location>
</feature>
<evidence type="ECO:0000313" key="3">
    <source>
        <dbReference type="EMBL" id="CAI2385309.1"/>
    </source>
</evidence>
<keyword evidence="1" id="KW-0175">Coiled coil</keyword>
<protein>
    <submittedName>
        <fullName evidence="3">Uncharacterized protein</fullName>
    </submittedName>
</protein>
<reference evidence="3" key="1">
    <citation type="submission" date="2023-07" db="EMBL/GenBank/DDBJ databases">
        <authorList>
            <consortium name="AG Swart"/>
            <person name="Singh M."/>
            <person name="Singh A."/>
            <person name="Seah K."/>
            <person name="Emmerich C."/>
        </authorList>
    </citation>
    <scope>NUCLEOTIDE SEQUENCE</scope>
    <source>
        <strain evidence="3">DP1</strain>
    </source>
</reference>